<accession>A0A2W2BC23</accession>
<dbReference type="InterPro" id="IPR008670">
    <property type="entry name" value="CoA_reduct_LuxC"/>
</dbReference>
<protein>
    <submittedName>
        <fullName evidence="2">Acyl-CoA reductase</fullName>
    </submittedName>
</protein>
<dbReference type="Pfam" id="PF05893">
    <property type="entry name" value="LuxC"/>
    <property type="match status" value="1"/>
</dbReference>
<dbReference type="Proteomes" id="UP000248745">
    <property type="component" value="Unassembled WGS sequence"/>
</dbReference>
<dbReference type="AlphaFoldDB" id="A0A2W2BC23"/>
<dbReference type="OrthoDB" id="1522941at2"/>
<evidence type="ECO:0000256" key="1">
    <source>
        <dbReference type="ARBA" id="ARBA00022857"/>
    </source>
</evidence>
<name>A0A2W2BC23_9BACT</name>
<organism evidence="2 3">
    <name type="scientific">Taibaiella soli</name>
    <dbReference type="NCBI Taxonomy" id="1649169"/>
    <lineage>
        <taxon>Bacteria</taxon>
        <taxon>Pseudomonadati</taxon>
        <taxon>Bacteroidota</taxon>
        <taxon>Chitinophagia</taxon>
        <taxon>Chitinophagales</taxon>
        <taxon>Chitinophagaceae</taxon>
        <taxon>Taibaiella</taxon>
    </lineage>
</organism>
<gene>
    <name evidence="2" type="ORF">DN068_19785</name>
</gene>
<dbReference type="GO" id="GO:0003995">
    <property type="term" value="F:acyl-CoA dehydrogenase activity"/>
    <property type="evidence" value="ECO:0007669"/>
    <property type="project" value="InterPro"/>
</dbReference>
<dbReference type="EMBL" id="QKTW01000026">
    <property type="protein sequence ID" value="PZF71216.1"/>
    <property type="molecule type" value="Genomic_DNA"/>
</dbReference>
<dbReference type="RefSeq" id="WP_111000684.1">
    <property type="nucleotide sequence ID" value="NZ_QKTW01000026.1"/>
</dbReference>
<keyword evidence="1" id="KW-0521">NADP</keyword>
<dbReference type="GO" id="GO:0008218">
    <property type="term" value="P:bioluminescence"/>
    <property type="evidence" value="ECO:0007669"/>
    <property type="project" value="InterPro"/>
</dbReference>
<evidence type="ECO:0000313" key="2">
    <source>
        <dbReference type="EMBL" id="PZF71216.1"/>
    </source>
</evidence>
<evidence type="ECO:0000313" key="3">
    <source>
        <dbReference type="Proteomes" id="UP000248745"/>
    </source>
</evidence>
<comment type="caution">
    <text evidence="2">The sequence shown here is derived from an EMBL/GenBank/DDBJ whole genome shotgun (WGS) entry which is preliminary data.</text>
</comment>
<keyword evidence="3" id="KW-1185">Reference proteome</keyword>
<reference evidence="2 3" key="1">
    <citation type="submission" date="2018-06" db="EMBL/GenBank/DDBJ databases">
        <title>Mucibacter soli gen. nov., sp. nov., a new member of the family Chitinophagaceae producing mucin.</title>
        <authorList>
            <person name="Kim M.-K."/>
            <person name="Park S."/>
            <person name="Kim T.-S."/>
            <person name="Joung Y."/>
            <person name="Han J.-H."/>
            <person name="Kim S.B."/>
        </authorList>
    </citation>
    <scope>NUCLEOTIDE SEQUENCE [LARGE SCALE GENOMIC DNA]</scope>
    <source>
        <strain evidence="2 3">R1-15</strain>
    </source>
</reference>
<proteinExistence type="predicted"/>
<sequence length="334" mass="38355">MKQIVSSLASRIEILTRLGAYMCSEDETWQQVKQHAIIKNSWFTEPFLNTAIQNIVDNFLQQDKLEAWANQYPLPKEPKKVGIVMAGNIPLVGFHDFLCGYITGHHLLIKLSSKDEILLKHLVEKMATWDASINEQVQFSELLKGCDAYIATGSNNSARYFEQYFQKYPHIIRKNRTSVAILDGKETEAELNLLADDVFTYYGLGCRNITQLCVPEGYDFEPLLANFRQRDEMMLHHKYKNNYDYHLALYLLNKVPYITNESVLLIENKLPFSAVSVLHYRYYNSKQELALELLQSGDVQCIVGHDLINFGQAQEPSLFDYADGADTMQFLGTL</sequence>